<proteinExistence type="predicted"/>
<feature type="compositionally biased region" description="Acidic residues" evidence="1">
    <location>
        <begin position="152"/>
        <end position="161"/>
    </location>
</feature>
<gene>
    <name evidence="2" type="ORF">NDU88_002556</name>
</gene>
<dbReference type="AlphaFoldDB" id="A0AAV7UCQ1"/>
<comment type="caution">
    <text evidence="2">The sequence shown here is derived from an EMBL/GenBank/DDBJ whole genome shotgun (WGS) entry which is preliminary data.</text>
</comment>
<evidence type="ECO:0000313" key="3">
    <source>
        <dbReference type="Proteomes" id="UP001066276"/>
    </source>
</evidence>
<evidence type="ECO:0000313" key="2">
    <source>
        <dbReference type="EMBL" id="KAJ1185769.1"/>
    </source>
</evidence>
<organism evidence="2 3">
    <name type="scientific">Pleurodeles waltl</name>
    <name type="common">Iberian ribbed newt</name>
    <dbReference type="NCBI Taxonomy" id="8319"/>
    <lineage>
        <taxon>Eukaryota</taxon>
        <taxon>Metazoa</taxon>
        <taxon>Chordata</taxon>
        <taxon>Craniata</taxon>
        <taxon>Vertebrata</taxon>
        <taxon>Euteleostomi</taxon>
        <taxon>Amphibia</taxon>
        <taxon>Batrachia</taxon>
        <taxon>Caudata</taxon>
        <taxon>Salamandroidea</taxon>
        <taxon>Salamandridae</taxon>
        <taxon>Pleurodelinae</taxon>
        <taxon>Pleurodeles</taxon>
    </lineage>
</organism>
<reference evidence="2" key="1">
    <citation type="journal article" date="2022" name="bioRxiv">
        <title>Sequencing and chromosome-scale assembly of the giantPleurodeles waltlgenome.</title>
        <authorList>
            <person name="Brown T."/>
            <person name="Elewa A."/>
            <person name="Iarovenko S."/>
            <person name="Subramanian E."/>
            <person name="Araus A.J."/>
            <person name="Petzold A."/>
            <person name="Susuki M."/>
            <person name="Suzuki K.-i.T."/>
            <person name="Hayashi T."/>
            <person name="Toyoda A."/>
            <person name="Oliveira C."/>
            <person name="Osipova E."/>
            <person name="Leigh N.D."/>
            <person name="Simon A."/>
            <person name="Yun M.H."/>
        </authorList>
    </citation>
    <scope>NUCLEOTIDE SEQUENCE</scope>
    <source>
        <strain evidence="2">20211129_DDA</strain>
        <tissue evidence="2">Liver</tissue>
    </source>
</reference>
<sequence length="161" mass="17784">MQNPEATYYEEESTYLMPLDVEFCEAGDVSIQHTVSLALAPLEEKNEWLTQARKQGPSMAPVQSVTLRQASKLPMEQGIDMNAFEHLKKAFLQSQPQFPKPNPLVLTPHPSSPVVNDFLGDSDGDPGHSRLRRPSTDYSVSPCAGQGPQDSPVEDSLDPYD</sequence>
<feature type="region of interest" description="Disordered" evidence="1">
    <location>
        <begin position="92"/>
        <end position="161"/>
    </location>
</feature>
<keyword evidence="3" id="KW-1185">Reference proteome</keyword>
<accession>A0AAV7UCQ1</accession>
<dbReference type="Proteomes" id="UP001066276">
    <property type="component" value="Chromosome 3_1"/>
</dbReference>
<evidence type="ECO:0000256" key="1">
    <source>
        <dbReference type="SAM" id="MobiDB-lite"/>
    </source>
</evidence>
<dbReference type="EMBL" id="JANPWB010000005">
    <property type="protein sequence ID" value="KAJ1185769.1"/>
    <property type="molecule type" value="Genomic_DNA"/>
</dbReference>
<name>A0AAV7UCQ1_PLEWA</name>
<protein>
    <submittedName>
        <fullName evidence="2">Uncharacterized protein</fullName>
    </submittedName>
</protein>